<sequence length="176" mass="18208">MAIDPAHLPIFGDPEPTDAPAPVRAASVLLLLNVGVTAAHLAVVSARSDHDVSLSVVPICLAMGFALALRGGRDWARVASLLVAGLALLLMLGIAEGVLGTAALVLSTLLVISAAHLMYRSDVRDYFVMADSELADNEVADNEVADNESDLDSETDDVPGDAASADAVRGSRTPPR</sequence>
<dbReference type="Proteomes" id="UP000282454">
    <property type="component" value="Unassembled WGS sequence"/>
</dbReference>
<keyword evidence="2" id="KW-0472">Membrane</keyword>
<evidence type="ECO:0000313" key="3">
    <source>
        <dbReference type="EMBL" id="RLK58652.1"/>
    </source>
</evidence>
<dbReference type="AlphaFoldDB" id="A0A421B2M7"/>
<evidence type="ECO:0000256" key="2">
    <source>
        <dbReference type="SAM" id="Phobius"/>
    </source>
</evidence>
<feature type="transmembrane region" description="Helical" evidence="2">
    <location>
        <begin position="28"/>
        <end position="46"/>
    </location>
</feature>
<organism evidence="3 4">
    <name type="scientific">Actinokineospora cianjurensis</name>
    <dbReference type="NCBI Taxonomy" id="585224"/>
    <lineage>
        <taxon>Bacteria</taxon>
        <taxon>Bacillati</taxon>
        <taxon>Actinomycetota</taxon>
        <taxon>Actinomycetes</taxon>
        <taxon>Pseudonocardiales</taxon>
        <taxon>Pseudonocardiaceae</taxon>
        <taxon>Actinokineospora</taxon>
    </lineage>
</organism>
<keyword evidence="4" id="KW-1185">Reference proteome</keyword>
<dbReference type="EMBL" id="RCDD01000002">
    <property type="protein sequence ID" value="RLK58652.1"/>
    <property type="molecule type" value="Genomic_DNA"/>
</dbReference>
<gene>
    <name evidence="3" type="ORF">CLV68_3124</name>
</gene>
<name>A0A421B2M7_9PSEU</name>
<evidence type="ECO:0000313" key="4">
    <source>
        <dbReference type="Proteomes" id="UP000282454"/>
    </source>
</evidence>
<feature type="transmembrane region" description="Helical" evidence="2">
    <location>
        <begin position="52"/>
        <end position="69"/>
    </location>
</feature>
<comment type="caution">
    <text evidence="3">The sequence shown here is derived from an EMBL/GenBank/DDBJ whole genome shotgun (WGS) entry which is preliminary data.</text>
</comment>
<feature type="region of interest" description="Disordered" evidence="1">
    <location>
        <begin position="139"/>
        <end position="176"/>
    </location>
</feature>
<keyword evidence="2" id="KW-1133">Transmembrane helix</keyword>
<feature type="compositionally biased region" description="Acidic residues" evidence="1">
    <location>
        <begin position="139"/>
        <end position="159"/>
    </location>
</feature>
<dbReference type="RefSeq" id="WP_121391375.1">
    <property type="nucleotide sequence ID" value="NZ_RCDD01000002.1"/>
</dbReference>
<reference evidence="3 4" key="1">
    <citation type="submission" date="2018-10" db="EMBL/GenBank/DDBJ databases">
        <title>Genomic Encyclopedia of Archaeal and Bacterial Type Strains, Phase II (KMG-II): from individual species to whole genera.</title>
        <authorList>
            <person name="Goeker M."/>
        </authorList>
    </citation>
    <scope>NUCLEOTIDE SEQUENCE [LARGE SCALE GENOMIC DNA]</scope>
    <source>
        <strain evidence="3 4">DSM 45657</strain>
    </source>
</reference>
<accession>A0A421B2M7</accession>
<keyword evidence="2" id="KW-0812">Transmembrane</keyword>
<dbReference type="OrthoDB" id="3699103at2"/>
<proteinExistence type="predicted"/>
<protein>
    <submittedName>
        <fullName evidence="3">Uncharacterized protein</fullName>
    </submittedName>
</protein>
<evidence type="ECO:0000256" key="1">
    <source>
        <dbReference type="SAM" id="MobiDB-lite"/>
    </source>
</evidence>